<evidence type="ECO:0000313" key="1">
    <source>
        <dbReference type="EMBL" id="DAF55547.1"/>
    </source>
</evidence>
<organism evidence="1">
    <name type="scientific">Myoviridae sp. ctLYp5</name>
    <dbReference type="NCBI Taxonomy" id="2827680"/>
    <lineage>
        <taxon>Viruses</taxon>
        <taxon>Duplodnaviria</taxon>
        <taxon>Heunggongvirae</taxon>
        <taxon>Uroviricota</taxon>
        <taxon>Caudoviricetes</taxon>
    </lineage>
</organism>
<proteinExistence type="predicted"/>
<reference evidence="1" key="1">
    <citation type="journal article" date="2021" name="Proc. Natl. Acad. Sci. U.S.A.">
        <title>A Catalog of Tens of Thousands of Viruses from Human Metagenomes Reveals Hidden Associations with Chronic Diseases.</title>
        <authorList>
            <person name="Tisza M.J."/>
            <person name="Buck C.B."/>
        </authorList>
    </citation>
    <scope>NUCLEOTIDE SEQUENCE</scope>
    <source>
        <strain evidence="1">CtLYp5</strain>
    </source>
</reference>
<sequence length="41" mass="4676">MRAFSRLQSSYKVSVNPQPPTWAVFLRLIHGGSNQFKLNSL</sequence>
<protein>
    <submittedName>
        <fullName evidence="1">Uncharacterized protein</fullName>
    </submittedName>
</protein>
<name>A0A8S5SXN7_9CAUD</name>
<dbReference type="EMBL" id="BK032693">
    <property type="protein sequence ID" value="DAF55547.1"/>
    <property type="molecule type" value="Genomic_DNA"/>
</dbReference>
<accession>A0A8S5SXN7</accession>